<dbReference type="CDD" id="cd01949">
    <property type="entry name" value="GGDEF"/>
    <property type="match status" value="1"/>
</dbReference>
<dbReference type="Pfam" id="PF00990">
    <property type="entry name" value="GGDEF"/>
    <property type="match status" value="1"/>
</dbReference>
<dbReference type="RefSeq" id="WP_234913221.1">
    <property type="nucleotide sequence ID" value="NZ_JACHBK010000021.1"/>
</dbReference>
<dbReference type="AlphaFoldDB" id="A0A7W8UJW2"/>
<dbReference type="Proteomes" id="UP000585507">
    <property type="component" value="Unassembled WGS sequence"/>
</dbReference>
<reference evidence="2 3" key="1">
    <citation type="submission" date="2020-08" db="EMBL/GenBank/DDBJ databases">
        <title>Genomic Encyclopedia of Type Strains, Phase IV (KMG-V): Genome sequencing to study the core and pangenomes of soil and plant-associated prokaryotes.</title>
        <authorList>
            <person name="Whitman W."/>
        </authorList>
    </citation>
    <scope>NUCLEOTIDE SEQUENCE [LARGE SCALE GENOMIC DNA]</scope>
    <source>
        <strain evidence="2 3">SEMIA 4084</strain>
    </source>
</reference>
<evidence type="ECO:0000313" key="2">
    <source>
        <dbReference type="EMBL" id="MBB5539550.1"/>
    </source>
</evidence>
<dbReference type="SMART" id="SM00267">
    <property type="entry name" value="GGDEF"/>
    <property type="match status" value="1"/>
</dbReference>
<proteinExistence type="predicted"/>
<dbReference type="InterPro" id="IPR000160">
    <property type="entry name" value="GGDEF_dom"/>
</dbReference>
<dbReference type="InterPro" id="IPR043128">
    <property type="entry name" value="Rev_trsase/Diguanyl_cyclase"/>
</dbReference>
<keyword evidence="3" id="KW-1185">Reference proteome</keyword>
<dbReference type="NCBIfam" id="TIGR00254">
    <property type="entry name" value="GGDEF"/>
    <property type="match status" value="1"/>
</dbReference>
<dbReference type="InterPro" id="IPR052163">
    <property type="entry name" value="DGC-Regulatory_Protein"/>
</dbReference>
<dbReference type="SUPFAM" id="SSF55073">
    <property type="entry name" value="Nucleotide cyclase"/>
    <property type="match status" value="1"/>
</dbReference>
<dbReference type="Gene3D" id="3.30.70.270">
    <property type="match status" value="1"/>
</dbReference>
<evidence type="ECO:0000313" key="3">
    <source>
        <dbReference type="Proteomes" id="UP000585507"/>
    </source>
</evidence>
<sequence length="146" mass="16024">MDVTLHATPIHASAPLQLVVEVRDVRDQKREREQMAALANHDTLTGLPNRRLLDAELSQETASGREFSLLWIDLDHFKEVNDTHGHAIGDLLLRSVADSDPCSTTIICSLASAETSLWFCSGRSHTDLTLRSGRVPLCVDGEPDPG</sequence>
<comment type="caution">
    <text evidence="2">The sequence shown here is derived from an EMBL/GenBank/DDBJ whole genome shotgun (WGS) entry which is preliminary data.</text>
</comment>
<feature type="domain" description="GGDEF" evidence="1">
    <location>
        <begin position="65"/>
        <end position="146"/>
    </location>
</feature>
<dbReference type="PROSITE" id="PS50887">
    <property type="entry name" value="GGDEF"/>
    <property type="match status" value="1"/>
</dbReference>
<evidence type="ECO:0000259" key="1">
    <source>
        <dbReference type="PROSITE" id="PS50887"/>
    </source>
</evidence>
<accession>A0A7W8UJW2</accession>
<name>A0A7W8UJW2_9HYPH</name>
<gene>
    <name evidence="2" type="ORF">GGD55_006300</name>
</gene>
<dbReference type="PANTHER" id="PTHR46663:SF4">
    <property type="entry name" value="DIGUANYLATE CYCLASE DGCT-RELATED"/>
    <property type="match status" value="1"/>
</dbReference>
<protein>
    <recommendedName>
        <fullName evidence="1">GGDEF domain-containing protein</fullName>
    </recommendedName>
</protein>
<dbReference type="InterPro" id="IPR029787">
    <property type="entry name" value="Nucleotide_cyclase"/>
</dbReference>
<organism evidence="2 3">
    <name type="scientific">Rhizobium giardinii</name>
    <dbReference type="NCBI Taxonomy" id="56731"/>
    <lineage>
        <taxon>Bacteria</taxon>
        <taxon>Pseudomonadati</taxon>
        <taxon>Pseudomonadota</taxon>
        <taxon>Alphaproteobacteria</taxon>
        <taxon>Hyphomicrobiales</taxon>
        <taxon>Rhizobiaceae</taxon>
        <taxon>Rhizobium/Agrobacterium group</taxon>
        <taxon>Rhizobium</taxon>
    </lineage>
</organism>
<dbReference type="EMBL" id="JACHBK010000021">
    <property type="protein sequence ID" value="MBB5539550.1"/>
    <property type="molecule type" value="Genomic_DNA"/>
</dbReference>
<dbReference type="PANTHER" id="PTHR46663">
    <property type="entry name" value="DIGUANYLATE CYCLASE DGCT-RELATED"/>
    <property type="match status" value="1"/>
</dbReference>